<dbReference type="EMBL" id="JADGIZ020000069">
    <property type="protein sequence ID" value="KAL2912384.1"/>
    <property type="molecule type" value="Genomic_DNA"/>
</dbReference>
<dbReference type="Proteomes" id="UP001527925">
    <property type="component" value="Unassembled WGS sequence"/>
</dbReference>
<evidence type="ECO:0000256" key="3">
    <source>
        <dbReference type="ARBA" id="ARBA00008442"/>
    </source>
</evidence>
<dbReference type="PANTHER" id="PTHR14513">
    <property type="entry name" value="PROTECTION OF TELOMERES 1"/>
    <property type="match status" value="1"/>
</dbReference>
<keyword evidence="7" id="KW-0238">DNA-binding</keyword>
<dbReference type="InterPro" id="IPR011564">
    <property type="entry name" value="Telomer_end-bd_POT1/Cdc13"/>
</dbReference>
<evidence type="ECO:0000256" key="9">
    <source>
        <dbReference type="SAM" id="MobiDB-lite"/>
    </source>
</evidence>
<dbReference type="Gene3D" id="2.40.50.140">
    <property type="entry name" value="Nucleic acid-binding proteins"/>
    <property type="match status" value="3"/>
</dbReference>
<accession>A0ABR4MYQ9</accession>
<evidence type="ECO:0000256" key="8">
    <source>
        <dbReference type="ARBA" id="ARBA00023242"/>
    </source>
</evidence>
<feature type="compositionally biased region" description="Polar residues" evidence="9">
    <location>
        <begin position="502"/>
        <end position="517"/>
    </location>
</feature>
<evidence type="ECO:0000256" key="1">
    <source>
        <dbReference type="ARBA" id="ARBA00004123"/>
    </source>
</evidence>
<organism evidence="11 12">
    <name type="scientific">Polyrhizophydium stewartii</name>
    <dbReference type="NCBI Taxonomy" id="2732419"/>
    <lineage>
        <taxon>Eukaryota</taxon>
        <taxon>Fungi</taxon>
        <taxon>Fungi incertae sedis</taxon>
        <taxon>Chytridiomycota</taxon>
        <taxon>Chytridiomycota incertae sedis</taxon>
        <taxon>Chytridiomycetes</taxon>
        <taxon>Rhizophydiales</taxon>
        <taxon>Rhizophydiales incertae sedis</taxon>
        <taxon>Polyrhizophydium</taxon>
    </lineage>
</organism>
<evidence type="ECO:0000256" key="7">
    <source>
        <dbReference type="ARBA" id="ARBA00023125"/>
    </source>
</evidence>
<name>A0ABR4MYQ9_9FUNG</name>
<dbReference type="PANTHER" id="PTHR14513:SF0">
    <property type="entry name" value="PROTECTION OF TELOMERES PROTEIN 1"/>
    <property type="match status" value="1"/>
</dbReference>
<comment type="subcellular location">
    <subcellularLocation>
        <location evidence="2">Chromosome</location>
        <location evidence="2">Telomere</location>
    </subcellularLocation>
    <subcellularLocation>
        <location evidence="1">Nucleus</location>
    </subcellularLocation>
</comment>
<proteinExistence type="inferred from homology"/>
<dbReference type="InterPro" id="IPR012340">
    <property type="entry name" value="NA-bd_OB-fold"/>
</dbReference>
<feature type="compositionally biased region" description="Polar residues" evidence="9">
    <location>
        <begin position="554"/>
        <end position="563"/>
    </location>
</feature>
<keyword evidence="12" id="KW-1185">Reference proteome</keyword>
<evidence type="ECO:0000313" key="12">
    <source>
        <dbReference type="Proteomes" id="UP001527925"/>
    </source>
</evidence>
<evidence type="ECO:0000256" key="6">
    <source>
        <dbReference type="ARBA" id="ARBA00022895"/>
    </source>
</evidence>
<dbReference type="InterPro" id="IPR028389">
    <property type="entry name" value="POT1"/>
</dbReference>
<feature type="region of interest" description="Disordered" evidence="9">
    <location>
        <begin position="493"/>
        <end position="563"/>
    </location>
</feature>
<sequence>MDATLADQYRQRLAAVHATVPGVGAKMPYFALADLRVSDVRHVFGIVASVGPVCQTSRDMKRSLSIVDMTLPGKGLSVNYFGPTQEDIPNVSPGDVVKMAIKVQVFGNRLQGVSLPPPLRSFTVLGEGAEAPQDELEVAQMLREWWRSLNRPQSSIYTPSFASPRETTAIANLLPGKFYDLVAQVVMVLKTTHPIVLLTDYTVNPSLGHRNEPIPPPFPAEIADRRILGCTIWDATPEMVASLVPGKYIQIFNMRCKIGSYGVLDAEVRKDTKFRKQMVVFVDESNPFVRAMSERIAALPTPPTTLEHGGLNRISIKAACSMHLIPNKFRCKARVVEYLPRDLRDFARPYCAACNASFVRSDPRPDEAPLCPECSTSDWIEYVFMFSLLLTDGTEYLPVIVSGDEARYFLGSDLAPADLYFDESRLQQLRLRLSCLWTMPDASDCGDAPRVQDAAAFECMIESYMSVQADGTRAPRYKLFNTQICVPQSDRQQAADALGHSHTASGVLSSRTPSRANALSPHEPPLATPRTPQGRLTPNSAPATAATTRTHASEYTTPTRPAR</sequence>
<evidence type="ECO:0000256" key="4">
    <source>
        <dbReference type="ARBA" id="ARBA00015253"/>
    </source>
</evidence>
<evidence type="ECO:0000256" key="2">
    <source>
        <dbReference type="ARBA" id="ARBA00004574"/>
    </source>
</evidence>
<keyword evidence="8" id="KW-0539">Nucleus</keyword>
<evidence type="ECO:0000313" key="11">
    <source>
        <dbReference type="EMBL" id="KAL2912384.1"/>
    </source>
</evidence>
<gene>
    <name evidence="11" type="ORF">HK105_208158</name>
</gene>
<feature type="compositionally biased region" description="Low complexity" evidence="9">
    <location>
        <begin position="537"/>
        <end position="550"/>
    </location>
</feature>
<dbReference type="InterPro" id="IPR032042">
    <property type="entry name" value="POT1PC"/>
</dbReference>
<evidence type="ECO:0000256" key="5">
    <source>
        <dbReference type="ARBA" id="ARBA00022454"/>
    </source>
</evidence>
<dbReference type="SUPFAM" id="SSF50249">
    <property type="entry name" value="Nucleic acid-binding proteins"/>
    <property type="match status" value="3"/>
</dbReference>
<comment type="similarity">
    <text evidence="3">Belongs to the telombin family.</text>
</comment>
<protein>
    <recommendedName>
        <fullName evidence="4">Protection of telomeres protein 1</fullName>
    </recommendedName>
</protein>
<dbReference type="Pfam" id="PF16686">
    <property type="entry name" value="POT1PC"/>
    <property type="match status" value="1"/>
</dbReference>
<comment type="caution">
    <text evidence="11">The sequence shown here is derived from an EMBL/GenBank/DDBJ whole genome shotgun (WGS) entry which is preliminary data.</text>
</comment>
<dbReference type="SMART" id="SM00976">
    <property type="entry name" value="Telo_bind"/>
    <property type="match status" value="1"/>
</dbReference>
<reference evidence="11 12" key="1">
    <citation type="submission" date="2023-09" db="EMBL/GenBank/DDBJ databases">
        <title>Pangenome analysis of Batrachochytrium dendrobatidis and related Chytrids.</title>
        <authorList>
            <person name="Yacoub M.N."/>
            <person name="Stajich J.E."/>
            <person name="James T.Y."/>
        </authorList>
    </citation>
    <scope>NUCLEOTIDE SEQUENCE [LARGE SCALE GENOMIC DNA]</scope>
    <source>
        <strain evidence="11 12">JEL0888</strain>
    </source>
</reference>
<keyword evidence="5" id="KW-0158">Chromosome</keyword>
<evidence type="ECO:0000259" key="10">
    <source>
        <dbReference type="SMART" id="SM00976"/>
    </source>
</evidence>
<feature type="domain" description="Telomeric single stranded DNA binding POT1/Cdc13" evidence="10">
    <location>
        <begin position="29"/>
        <end position="147"/>
    </location>
</feature>
<keyword evidence="6" id="KW-0779">Telomere</keyword>